<accession>A0A412GZZ7</accession>
<dbReference type="SUPFAM" id="SSF52540">
    <property type="entry name" value="P-loop containing nucleoside triphosphate hydrolases"/>
    <property type="match status" value="1"/>
</dbReference>
<dbReference type="Proteomes" id="UP000285864">
    <property type="component" value="Unassembled WGS sequence"/>
</dbReference>
<evidence type="ECO:0000313" key="2">
    <source>
        <dbReference type="EMBL" id="RGS00577.1"/>
    </source>
</evidence>
<protein>
    <recommendedName>
        <fullName evidence="1">BT4734-like N-terminal domain-containing protein</fullName>
    </recommendedName>
</protein>
<dbReference type="AlphaFoldDB" id="A0A412GZZ7"/>
<dbReference type="EMBL" id="QRUU01000001">
    <property type="protein sequence ID" value="RGS00577.1"/>
    <property type="molecule type" value="Genomic_DNA"/>
</dbReference>
<comment type="caution">
    <text evidence="2">The sequence shown here is derived from an EMBL/GenBank/DDBJ whole genome shotgun (WGS) entry which is preliminary data.</text>
</comment>
<dbReference type="InterPro" id="IPR014907">
    <property type="entry name" value="BT4734-like_N"/>
</dbReference>
<organism evidence="2 3">
    <name type="scientific">Phocaeicola coprocola</name>
    <dbReference type="NCBI Taxonomy" id="310298"/>
    <lineage>
        <taxon>Bacteria</taxon>
        <taxon>Pseudomonadati</taxon>
        <taxon>Bacteroidota</taxon>
        <taxon>Bacteroidia</taxon>
        <taxon>Bacteroidales</taxon>
        <taxon>Bacteroidaceae</taxon>
        <taxon>Phocaeicola</taxon>
    </lineage>
</organism>
<dbReference type="InterPro" id="IPR027417">
    <property type="entry name" value="P-loop_NTPase"/>
</dbReference>
<keyword evidence="3" id="KW-1185">Reference proteome</keyword>
<sequence length="948" mass="109658">MKKITIKVPLGIKYISEFKDLYNNIPTNGHYILNKKVCGCGATELYLGCDKKCILASPRKNLLYNKYSQHLSDNFHLFRYNGDKDKYFSNGSISSSETVTYKENLRDYIKNGGTKILTTYDSIKHIHEILIELGENLEEWEVIVDEFQVMFYDCNFKATTEYEFYKHLQGFPNVVFLSATPFLEEYLDQLDFFKNMSMYELEWPRTMIEKPKVNMTKTSKTITKLCEGIIDKYRNGKGETTLVDGKEYRSKEAILYINSVKDIVKVIKNLNIKPEEVNIICSSTPENISKLKELSKAIGMEYKIGDIPGKGDTHKMFTFCTSTVYVGADFYSDNAYTYIFANPKIESLTIDVSVDIQQIIGRQRLDSNPFKNMATLYFNTKASDMTEEAFNESIRLKNEKTNRQIENFNSAPHKEEFIEGLNKKPNHKENYCCISKDENGNQVIEKNILIELADRRAWEISNKIFNNDFSMFTALSVNMNVTKDTDSDDSEVKVMFQKWNEMKSFKDRAFFYCEACKDIPEVLDKCSFIPTKYKEYYEALGEEGMKELGWREDYIKNAIAPIPFEQRPNDKIMERLRAKLEIGKFYTKTEIKELLCNIFKELELKGKPSASDISFYIDCEEKSKRMDGKKVVGYQVISHYKKRVSLFKRITDVKNPIDYNLDDILEIIRTGTEFDLKKKVQDVRNAKDKDEKDSMKIRIPAATVNGTFESKNKNCLLVYSSYTALDFDHIPEDEMSEFIDNLKKSPHVYAGFRTSSGKGYKAIILHDNLEPLYHDDLYEQLLEYYNCEVKDTSTRDLARGNYLSYDPDLWINADAVPFHFVPSTTVPKTIVMKTETVIKTDTGEEILVQDDDEASGFLLKLRKQVISDETIIKFLKGIWTGKAIGQGRNNAAMSYAGVLCKAGIEKSKAKAVIEELIPGFDISEIIRYAYSHNIYGCERRRYIRKKKD</sequence>
<dbReference type="Pfam" id="PF08800">
    <property type="entry name" value="BT4734-like_N"/>
    <property type="match status" value="1"/>
</dbReference>
<gene>
    <name evidence="2" type="ORF">DWY20_00365</name>
</gene>
<evidence type="ECO:0000259" key="1">
    <source>
        <dbReference type="Pfam" id="PF08800"/>
    </source>
</evidence>
<dbReference type="RefSeq" id="WP_118482688.1">
    <property type="nucleotide sequence ID" value="NZ_QRUU01000001.1"/>
</dbReference>
<proteinExistence type="predicted"/>
<evidence type="ECO:0000313" key="3">
    <source>
        <dbReference type="Proteomes" id="UP000285864"/>
    </source>
</evidence>
<feature type="domain" description="BT4734-like N-terminal" evidence="1">
    <location>
        <begin position="696"/>
        <end position="809"/>
    </location>
</feature>
<name>A0A412GZZ7_9BACT</name>
<reference evidence="2 3" key="1">
    <citation type="submission" date="2018-08" db="EMBL/GenBank/DDBJ databases">
        <title>A genome reference for cultivated species of the human gut microbiota.</title>
        <authorList>
            <person name="Zou Y."/>
            <person name="Xue W."/>
            <person name="Luo G."/>
        </authorList>
    </citation>
    <scope>NUCLEOTIDE SEQUENCE [LARGE SCALE GENOMIC DNA]</scope>
    <source>
        <strain evidence="2 3">AF24-2</strain>
    </source>
</reference>